<dbReference type="PROSITE" id="PS51831">
    <property type="entry name" value="HD"/>
    <property type="match status" value="1"/>
</dbReference>
<evidence type="ECO:0000256" key="5">
    <source>
        <dbReference type="ARBA" id="ARBA00022842"/>
    </source>
</evidence>
<dbReference type="CDD" id="cd00077">
    <property type="entry name" value="HDc"/>
    <property type="match status" value="1"/>
</dbReference>
<keyword evidence="11" id="KW-1185">Reference proteome</keyword>
<dbReference type="InterPro" id="IPR002912">
    <property type="entry name" value="ACT_dom"/>
</dbReference>
<feature type="domain" description="HD" evidence="9">
    <location>
        <begin position="452"/>
        <end position="604"/>
    </location>
</feature>
<organism evidence="10 11">
    <name type="scientific">Nitrosospira multiformis</name>
    <dbReference type="NCBI Taxonomy" id="1231"/>
    <lineage>
        <taxon>Bacteria</taxon>
        <taxon>Pseudomonadati</taxon>
        <taxon>Pseudomonadota</taxon>
        <taxon>Betaproteobacteria</taxon>
        <taxon>Nitrosomonadales</taxon>
        <taxon>Nitrosomonadaceae</taxon>
        <taxon>Nitrosospira</taxon>
    </lineage>
</organism>
<dbReference type="SUPFAM" id="SSF81593">
    <property type="entry name" value="Nucleotidyltransferase substrate binding subunit/domain"/>
    <property type="match status" value="1"/>
</dbReference>
<keyword evidence="1 7" id="KW-0808">Transferase</keyword>
<dbReference type="InterPro" id="IPR006674">
    <property type="entry name" value="HD_domain"/>
</dbReference>
<dbReference type="EC" id="3.1.4.-" evidence="7"/>
<evidence type="ECO:0000256" key="1">
    <source>
        <dbReference type="ARBA" id="ARBA00022679"/>
    </source>
</evidence>
<feature type="domain" description="ACT" evidence="8">
    <location>
        <begin position="691"/>
        <end position="768"/>
    </location>
</feature>
<evidence type="ECO:0000256" key="2">
    <source>
        <dbReference type="ARBA" id="ARBA00022695"/>
    </source>
</evidence>
<dbReference type="CDD" id="cd04899">
    <property type="entry name" value="ACT_ACR-UUR-like_2"/>
    <property type="match status" value="1"/>
</dbReference>
<evidence type="ECO:0000259" key="8">
    <source>
        <dbReference type="PROSITE" id="PS51671"/>
    </source>
</evidence>
<keyword evidence="4 7" id="KW-0378">Hydrolase</keyword>
<comment type="catalytic activity">
    <reaction evidence="7">
        <text>[protein-PII]-L-tyrosine + UTP = [protein-PII]-uridylyl-L-tyrosine + diphosphate</text>
        <dbReference type="Rhea" id="RHEA:13673"/>
        <dbReference type="Rhea" id="RHEA-COMP:12147"/>
        <dbReference type="Rhea" id="RHEA-COMP:12148"/>
        <dbReference type="ChEBI" id="CHEBI:33019"/>
        <dbReference type="ChEBI" id="CHEBI:46398"/>
        <dbReference type="ChEBI" id="CHEBI:46858"/>
        <dbReference type="ChEBI" id="CHEBI:90602"/>
        <dbReference type="EC" id="2.7.7.59"/>
    </reaction>
</comment>
<dbReference type="InterPro" id="IPR010043">
    <property type="entry name" value="UTase/UR"/>
</dbReference>
<dbReference type="SUPFAM" id="SSF55021">
    <property type="entry name" value="ACT-like"/>
    <property type="match status" value="2"/>
</dbReference>
<dbReference type="SUPFAM" id="SSF81301">
    <property type="entry name" value="Nucleotidyltransferase"/>
    <property type="match status" value="1"/>
</dbReference>
<name>A0ABY0T7J5_9PROT</name>
<dbReference type="InterPro" id="IPR003607">
    <property type="entry name" value="HD/PDEase_dom"/>
</dbReference>
<dbReference type="PROSITE" id="PS51671">
    <property type="entry name" value="ACT"/>
    <property type="match status" value="2"/>
</dbReference>
<comment type="caution">
    <text evidence="7">Lacks conserved residue(s) required for the propagation of feature annotation.</text>
</comment>
<feature type="domain" description="ACT" evidence="8">
    <location>
        <begin position="800"/>
        <end position="877"/>
    </location>
</feature>
<sequence>MKPPGASSPRNPSDIEVGKKALLQGREALRQHYYMSKNGAALLRDHCRLVDDVLRQAWRDMAMPASIALLAVGGYGRRQLFPYSDIDLLVLLPAGKNKSGAVNDAIESRLEHWVRLLWDIGLEVGHSVRTLAECAEEADKDITVQTSLLEARLLAGGRPLFSQFSRAMQAMLEPRAFFIAKQLEQHQRHGRYHDTTHNLEPNIKESPGGLRDLQNILWVSHAAKLGKSWPDLAKGGVITQREARLAQRHQTILQNLRIRLHYLAGRREDRLLFDYQTSLAEELDIIGKPPRRASEILMQRYYRAAKAVTQINTILLPTLRTEIFPVTDTVPVIINKRFQKRGELLEACDEDIFRREPGTILESTLLLQQHPELKERSAATLRAMWRATPLINAAFRRDPRNRALFMRILRQPHGLTDELRLMNRYGILGRYIPAFGRIVGQMQHDLFHVYTVDEHILMVVRNLRRFMAPEFTHEYPLCSRLIGEFERPEVLYLAGLFHDIAKGRNGDHSVLGKTDAKQFCERHGMRAEDTELVMWLVENHLVMSMTAQKKDISDASVIEDFATRVGDERHLIALYLLTVADIRGTSPKVWNAWKGKLLEDLFWITRRHFYGESIHADGTLKNRKNKALELLQHAGIPTSAHEQLWSALDPTYLLLHDPQEIAWHTRHLSHRMKSPTPVVKARIAPAGTGIEVLVYAPDQKDLFARICGFFDGLDYNIVEARIHTTRDGYALDSFLVLDPFNVVERQRDVVGIVEHELAQQLKQQVPLKPPLQGRLSRHLKHFPITPEVDIEPDEKGMYHVLSIVAGDQPGLLTRIAQVLVSFSVNVHGARINTLGERAEDTFLITGEILNETRTVIRLETMLLEALRTSSETSGANPGNRH</sequence>
<keyword evidence="6 7" id="KW-0511">Multifunctional enzyme</keyword>
<dbReference type="InterPro" id="IPR043519">
    <property type="entry name" value="NT_sf"/>
</dbReference>
<evidence type="ECO:0000256" key="7">
    <source>
        <dbReference type="HAMAP-Rule" id="MF_00277"/>
    </source>
</evidence>
<dbReference type="Pfam" id="PF01966">
    <property type="entry name" value="HD"/>
    <property type="match status" value="1"/>
</dbReference>
<dbReference type="NCBIfam" id="TIGR01693">
    <property type="entry name" value="UTase_glnD"/>
    <property type="match status" value="1"/>
</dbReference>
<keyword evidence="2 7" id="KW-0548">Nucleotidyltransferase</keyword>
<dbReference type="InterPro" id="IPR045865">
    <property type="entry name" value="ACT-like_dom_sf"/>
</dbReference>
<comment type="domain">
    <text evidence="7">Has four distinct domains: an N-terminal nucleotidyltransferase (NT) domain responsible for UTase activity, a central HD domain that encodes UR activity, and two C-terminal ACT domains that seem to have a role in glutamine sensing.</text>
</comment>
<comment type="catalytic activity">
    <reaction evidence="7">
        <text>[protein-PII]-uridylyl-L-tyrosine + H2O = [protein-PII]-L-tyrosine + UMP + H(+)</text>
        <dbReference type="Rhea" id="RHEA:48600"/>
        <dbReference type="Rhea" id="RHEA-COMP:12147"/>
        <dbReference type="Rhea" id="RHEA-COMP:12148"/>
        <dbReference type="ChEBI" id="CHEBI:15377"/>
        <dbReference type="ChEBI" id="CHEBI:15378"/>
        <dbReference type="ChEBI" id="CHEBI:46858"/>
        <dbReference type="ChEBI" id="CHEBI:57865"/>
        <dbReference type="ChEBI" id="CHEBI:90602"/>
    </reaction>
</comment>
<protein>
    <recommendedName>
        <fullName evidence="7">Bifunctional uridylyltransferase/uridylyl-removing enzyme</fullName>
        <shortName evidence="7">UTase/UR</shortName>
    </recommendedName>
    <alternativeName>
        <fullName evidence="7">Bifunctional [protein-PII] modification enzyme</fullName>
    </alternativeName>
    <alternativeName>
        <fullName evidence="7">Bifunctional nitrogen sensor protein</fullName>
    </alternativeName>
    <domain>
        <recommendedName>
            <fullName evidence="7">[Protein-PII] uridylyltransferase</fullName>
            <shortName evidence="7">PII uridylyltransferase</shortName>
            <shortName evidence="7">UTase</shortName>
            <ecNumber evidence="7">2.7.7.59</ecNumber>
        </recommendedName>
    </domain>
    <domain>
        <recommendedName>
            <fullName evidence="7">[Protein-PII]-UMP uridylyl-removing enzyme</fullName>
            <shortName evidence="7">UR</shortName>
            <ecNumber evidence="7">3.1.4.-</ecNumber>
        </recommendedName>
    </domain>
</protein>
<comment type="activity regulation">
    <text evidence="7">Uridylyltransferase (UTase) activity is inhibited by glutamine, while glutamine activates uridylyl-removing (UR) activity.</text>
</comment>
<dbReference type="HAMAP" id="MF_00277">
    <property type="entry name" value="PII_uridylyl_transf"/>
    <property type="match status" value="1"/>
</dbReference>
<dbReference type="PIRSF" id="PIRSF006288">
    <property type="entry name" value="PII_uridyltransf"/>
    <property type="match status" value="1"/>
</dbReference>
<comment type="cofactor">
    <cofactor evidence="7">
        <name>Mg(2+)</name>
        <dbReference type="ChEBI" id="CHEBI:18420"/>
    </cofactor>
</comment>
<dbReference type="CDD" id="cd05401">
    <property type="entry name" value="NT_GlnE_GlnD_like"/>
    <property type="match status" value="1"/>
</dbReference>
<dbReference type="SMART" id="SM00471">
    <property type="entry name" value="HDc"/>
    <property type="match status" value="1"/>
</dbReference>
<evidence type="ECO:0000256" key="4">
    <source>
        <dbReference type="ARBA" id="ARBA00022801"/>
    </source>
</evidence>
<gene>
    <name evidence="7" type="primary">glnD</name>
    <name evidence="10" type="ORF">SAMN05216402_0682</name>
</gene>
<dbReference type="PANTHER" id="PTHR47320:SF1">
    <property type="entry name" value="BIFUNCTIONAL URIDYLYLTRANSFERASE_URIDYLYL-REMOVING ENZYME"/>
    <property type="match status" value="1"/>
</dbReference>
<dbReference type="GO" id="GO:0016779">
    <property type="term" value="F:nucleotidyltransferase activity"/>
    <property type="evidence" value="ECO:0007669"/>
    <property type="project" value="UniProtKB-KW"/>
</dbReference>
<dbReference type="Gene3D" id="1.10.3090.10">
    <property type="entry name" value="cca-adding enzyme, domain 2"/>
    <property type="match status" value="1"/>
</dbReference>
<dbReference type="PANTHER" id="PTHR47320">
    <property type="entry name" value="BIFUNCTIONAL URIDYLYLTRANSFERASE/URIDYLYL-REMOVING ENZYME"/>
    <property type="match status" value="1"/>
</dbReference>
<dbReference type="SUPFAM" id="SSF109604">
    <property type="entry name" value="HD-domain/PDEase-like"/>
    <property type="match status" value="1"/>
</dbReference>
<dbReference type="InterPro" id="IPR013546">
    <property type="entry name" value="PII_UdlTrfase/GS_AdlTrfase"/>
</dbReference>
<dbReference type="Pfam" id="PF08335">
    <property type="entry name" value="GlnD_UR_UTase"/>
    <property type="match status" value="1"/>
</dbReference>
<proteinExistence type="inferred from homology"/>
<reference evidence="10 11" key="1">
    <citation type="submission" date="2016-10" db="EMBL/GenBank/DDBJ databases">
        <authorList>
            <person name="Varghese N."/>
            <person name="Submissions S."/>
        </authorList>
    </citation>
    <scope>NUCLEOTIDE SEQUENCE [LARGE SCALE GENOMIC DNA]</scope>
    <source>
        <strain evidence="10 11">Nl1</strain>
    </source>
</reference>
<accession>A0ABY0T7J5</accession>
<dbReference type="CDD" id="cd04900">
    <property type="entry name" value="ACT_UUR-like_1"/>
    <property type="match status" value="1"/>
</dbReference>
<keyword evidence="3" id="KW-0677">Repeat</keyword>
<evidence type="ECO:0000313" key="10">
    <source>
        <dbReference type="EMBL" id="SDQ39457.1"/>
    </source>
</evidence>
<comment type="similarity">
    <text evidence="7">Belongs to the GlnD family.</text>
</comment>
<feature type="region of interest" description="Uridylyltransferase" evidence="7">
    <location>
        <begin position="1"/>
        <end position="333"/>
    </location>
</feature>
<keyword evidence="5 7" id="KW-0460">Magnesium</keyword>
<comment type="function">
    <text evidence="7">Modifies, by uridylylation and deuridylylation, the PII regulatory proteins (GlnB and homologs), in response to the nitrogen status of the cell that GlnD senses through the glutamine level. Under low glutamine levels, catalyzes the conversion of the PII proteins and UTP to PII-UMP and PPi, while under higher glutamine levels, GlnD hydrolyzes PII-UMP to PII and UMP (deuridylylation). Thus, controls uridylylation state and activity of the PII proteins, and plays an important role in the regulation of nitrogen metabolism.</text>
</comment>
<dbReference type="EC" id="2.7.7.59" evidence="7"/>
<dbReference type="EMBL" id="FNKY01000001">
    <property type="protein sequence ID" value="SDQ39457.1"/>
    <property type="molecule type" value="Genomic_DNA"/>
</dbReference>
<evidence type="ECO:0000259" key="9">
    <source>
        <dbReference type="PROSITE" id="PS51831"/>
    </source>
</evidence>
<dbReference type="RefSeq" id="WP_074630795.1">
    <property type="nucleotide sequence ID" value="NZ_FNKY01000001.1"/>
</dbReference>
<dbReference type="Proteomes" id="UP000183471">
    <property type="component" value="Unassembled WGS sequence"/>
</dbReference>
<evidence type="ECO:0000256" key="3">
    <source>
        <dbReference type="ARBA" id="ARBA00022737"/>
    </source>
</evidence>
<dbReference type="NCBIfam" id="NF002837">
    <property type="entry name" value="PRK03059.1"/>
    <property type="match status" value="1"/>
</dbReference>
<evidence type="ECO:0000256" key="6">
    <source>
        <dbReference type="ARBA" id="ARBA00023268"/>
    </source>
</evidence>
<comment type="caution">
    <text evidence="10">The sequence shown here is derived from an EMBL/GenBank/DDBJ whole genome shotgun (WGS) entry which is preliminary data.</text>
</comment>
<evidence type="ECO:0000313" key="11">
    <source>
        <dbReference type="Proteomes" id="UP000183471"/>
    </source>
</evidence>